<dbReference type="Proteomes" id="UP000095621">
    <property type="component" value="Unassembled WGS sequence"/>
</dbReference>
<dbReference type="EMBL" id="CZBU01000001">
    <property type="protein sequence ID" value="CUQ75656.1"/>
    <property type="molecule type" value="Genomic_DNA"/>
</dbReference>
<reference evidence="2 3" key="1">
    <citation type="submission" date="2015-09" db="EMBL/GenBank/DDBJ databases">
        <authorList>
            <consortium name="Pathogen Informatics"/>
        </authorList>
    </citation>
    <scope>NUCLEOTIDE SEQUENCE [LARGE SCALE GENOMIC DNA]</scope>
    <source>
        <strain evidence="2 3">2789STDY5834875</strain>
    </source>
</reference>
<gene>
    <name evidence="2" type="ORF">ERS852490_00637</name>
</gene>
<dbReference type="Pfam" id="PF12724">
    <property type="entry name" value="Flavodoxin_5"/>
    <property type="match status" value="1"/>
</dbReference>
<name>A0A174YUK5_9FIRM</name>
<dbReference type="AlphaFoldDB" id="A0A174YUK5"/>
<dbReference type="InterPro" id="IPR052200">
    <property type="entry name" value="Protoporphyrinogen_IX_DH"/>
</dbReference>
<dbReference type="InterPro" id="IPR026816">
    <property type="entry name" value="Flavodoxin_dom"/>
</dbReference>
<protein>
    <submittedName>
        <fullName evidence="2">Flavodoxin</fullName>
    </submittedName>
</protein>
<dbReference type="PANTHER" id="PTHR38030">
    <property type="entry name" value="PROTOPORPHYRINOGEN IX DEHYDROGENASE [MENAQUINONE]"/>
    <property type="match status" value="1"/>
</dbReference>
<dbReference type="SUPFAM" id="SSF52218">
    <property type="entry name" value="Flavoproteins"/>
    <property type="match status" value="1"/>
</dbReference>
<dbReference type="RefSeq" id="WP_055214589.1">
    <property type="nucleotide sequence ID" value="NZ_CZBU01000001.1"/>
</dbReference>
<proteinExistence type="predicted"/>
<feature type="domain" description="Flavodoxin" evidence="1">
    <location>
        <begin position="4"/>
        <end position="74"/>
    </location>
</feature>
<dbReference type="OrthoDB" id="4564047at2"/>
<dbReference type="GO" id="GO:0006783">
    <property type="term" value="P:heme biosynthetic process"/>
    <property type="evidence" value="ECO:0007669"/>
    <property type="project" value="TreeGrafter"/>
</dbReference>
<evidence type="ECO:0000313" key="3">
    <source>
        <dbReference type="Proteomes" id="UP000095621"/>
    </source>
</evidence>
<dbReference type="PANTHER" id="PTHR38030:SF2">
    <property type="entry name" value="PROTOPORPHYRINOGEN IX DEHYDROGENASE [QUINONE]"/>
    <property type="match status" value="1"/>
</dbReference>
<dbReference type="Gene3D" id="3.40.50.360">
    <property type="match status" value="1"/>
</dbReference>
<dbReference type="GO" id="GO:0010181">
    <property type="term" value="F:FMN binding"/>
    <property type="evidence" value="ECO:0007669"/>
    <property type="project" value="TreeGrafter"/>
</dbReference>
<evidence type="ECO:0000259" key="1">
    <source>
        <dbReference type="Pfam" id="PF12724"/>
    </source>
</evidence>
<organism evidence="2 3">
    <name type="scientific">Lachnospira eligens</name>
    <dbReference type="NCBI Taxonomy" id="39485"/>
    <lineage>
        <taxon>Bacteria</taxon>
        <taxon>Bacillati</taxon>
        <taxon>Bacillota</taxon>
        <taxon>Clostridia</taxon>
        <taxon>Lachnospirales</taxon>
        <taxon>Lachnospiraceae</taxon>
        <taxon>Lachnospira</taxon>
    </lineage>
</organism>
<sequence length="147" mass="16254">MKTVIIYASVHHNNTKELVCAIAAENDIDVVDATKINEKDLSGYDLIGFASGIYFGKMHQSVINFAEVNLPENKDVFLMCTYGGKPVFDSIKEIVKEKQGRIVGEFSCKGFDTFGPFKLIGGISKGHPDKNDLDNAKAFFKELEKGK</sequence>
<dbReference type="GO" id="GO:0070819">
    <property type="term" value="F:menaquinone-dependent protoporphyrinogen oxidase activity"/>
    <property type="evidence" value="ECO:0007669"/>
    <property type="project" value="TreeGrafter"/>
</dbReference>
<accession>A0A174YUK5</accession>
<dbReference type="InterPro" id="IPR029039">
    <property type="entry name" value="Flavoprotein-like_sf"/>
</dbReference>
<evidence type="ECO:0000313" key="2">
    <source>
        <dbReference type="EMBL" id="CUQ75656.1"/>
    </source>
</evidence>